<dbReference type="AlphaFoldDB" id="A0A4R3MF87"/>
<evidence type="ECO:0000256" key="1">
    <source>
        <dbReference type="ARBA" id="ARBA00005125"/>
    </source>
</evidence>
<dbReference type="Pfam" id="PF01370">
    <property type="entry name" value="Epimerase"/>
    <property type="match status" value="1"/>
</dbReference>
<dbReference type="InterPro" id="IPR013445">
    <property type="entry name" value="CDP_4_6_deHydtase"/>
</dbReference>
<accession>A0A4R3MF87</accession>
<evidence type="ECO:0000256" key="2">
    <source>
        <dbReference type="ARBA" id="ARBA00007637"/>
    </source>
</evidence>
<proteinExistence type="inferred from homology"/>
<dbReference type="PROSITE" id="PS00061">
    <property type="entry name" value="ADH_SHORT"/>
    <property type="match status" value="1"/>
</dbReference>
<dbReference type="Gene3D" id="3.40.50.720">
    <property type="entry name" value="NAD(P)-binding Rossmann-like Domain"/>
    <property type="match status" value="1"/>
</dbReference>
<dbReference type="NCBIfam" id="TIGR02622">
    <property type="entry name" value="CDP_4_6_dhtase"/>
    <property type="match status" value="1"/>
</dbReference>
<protein>
    <submittedName>
        <fullName evidence="4">CDP-glucose 4,6-dehydratase</fullName>
    </submittedName>
</protein>
<keyword evidence="5" id="KW-1185">Reference proteome</keyword>
<dbReference type="InterPro" id="IPR036291">
    <property type="entry name" value="NAD(P)-bd_dom_sf"/>
</dbReference>
<evidence type="ECO:0000259" key="3">
    <source>
        <dbReference type="Pfam" id="PF01370"/>
    </source>
</evidence>
<evidence type="ECO:0000313" key="4">
    <source>
        <dbReference type="EMBL" id="TCT12499.1"/>
    </source>
</evidence>
<organism evidence="4 5">
    <name type="scientific">Tepidamorphus gemmatus</name>
    <dbReference type="NCBI Taxonomy" id="747076"/>
    <lineage>
        <taxon>Bacteria</taxon>
        <taxon>Pseudomonadati</taxon>
        <taxon>Pseudomonadota</taxon>
        <taxon>Alphaproteobacteria</taxon>
        <taxon>Hyphomicrobiales</taxon>
        <taxon>Tepidamorphaceae</taxon>
        <taxon>Tepidamorphus</taxon>
    </lineage>
</organism>
<dbReference type="EMBL" id="SMAK01000002">
    <property type="protein sequence ID" value="TCT12499.1"/>
    <property type="molecule type" value="Genomic_DNA"/>
</dbReference>
<comment type="similarity">
    <text evidence="2">Belongs to the NAD(P)-dependent epimerase/dehydratase family.</text>
</comment>
<evidence type="ECO:0000313" key="5">
    <source>
        <dbReference type="Proteomes" id="UP000295678"/>
    </source>
</evidence>
<comment type="pathway">
    <text evidence="1">Bacterial outer membrane biogenesis; LPS O-antigen biosynthesis.</text>
</comment>
<feature type="domain" description="NAD-dependent epimerase/dehydratase" evidence="3">
    <location>
        <begin position="24"/>
        <end position="258"/>
    </location>
</feature>
<sequence>MTSGDPSQTMPRLPNPDFWRDRRVLLTGHTGFKGSWAALWLEQLGAEVTGLALEPDSDPSLYTLARVEGGLRSLIVDMRDRHGVEAAVRAARPQIVLHLAAQALVRRSIREPVETIATNVMGTTHLLDALRRQTGLEAVLVVTSDKVYANAERGLPFAETDALGGKDPYSASKAAVELVTAAFATSYFDALDIPLATGRAGNVVGGGDFSENRIVPDLVRAALTGETLVLRHPEAVRPWQHVLDCVAGYFIYAEALANREGVPQTLNFGPEPSEPVTVAEFADALQAALGVAGGWRHEPVEGSVEARHLTLASDTARRLLDWRDRLPGRACVNAVADWYRSWMQGKDMREATLAQLAAYQSGR</sequence>
<gene>
    <name evidence="4" type="ORF">EDC22_102184</name>
</gene>
<dbReference type="InterPro" id="IPR001509">
    <property type="entry name" value="Epimerase_deHydtase"/>
</dbReference>
<dbReference type="Gene3D" id="3.90.25.10">
    <property type="entry name" value="UDP-galactose 4-epimerase, domain 1"/>
    <property type="match status" value="1"/>
</dbReference>
<dbReference type="SUPFAM" id="SSF51735">
    <property type="entry name" value="NAD(P)-binding Rossmann-fold domains"/>
    <property type="match status" value="1"/>
</dbReference>
<reference evidence="4 5" key="1">
    <citation type="submission" date="2019-03" db="EMBL/GenBank/DDBJ databases">
        <title>Genomic Encyclopedia of Type Strains, Phase IV (KMG-IV): sequencing the most valuable type-strain genomes for metagenomic binning, comparative biology and taxonomic classification.</title>
        <authorList>
            <person name="Goeker M."/>
        </authorList>
    </citation>
    <scope>NUCLEOTIDE SEQUENCE [LARGE SCALE GENOMIC DNA]</scope>
    <source>
        <strain evidence="4 5">DSM 19345</strain>
    </source>
</reference>
<dbReference type="PANTHER" id="PTHR43000">
    <property type="entry name" value="DTDP-D-GLUCOSE 4,6-DEHYDRATASE-RELATED"/>
    <property type="match status" value="1"/>
</dbReference>
<comment type="caution">
    <text evidence="4">The sequence shown here is derived from an EMBL/GenBank/DDBJ whole genome shotgun (WGS) entry which is preliminary data.</text>
</comment>
<name>A0A4R3MF87_9HYPH</name>
<dbReference type="Proteomes" id="UP000295678">
    <property type="component" value="Unassembled WGS sequence"/>
</dbReference>
<dbReference type="InterPro" id="IPR020904">
    <property type="entry name" value="Sc_DH/Rdtase_CS"/>
</dbReference>